<keyword evidence="11" id="KW-0966">Cell projection</keyword>
<feature type="compositionally biased region" description="Basic and acidic residues" evidence="17">
    <location>
        <begin position="661"/>
        <end position="674"/>
    </location>
</feature>
<comment type="subcellular location">
    <subcellularLocation>
        <location evidence="1">Cytoplasm</location>
        <location evidence="1">Cytoskeleton</location>
        <location evidence="1">Cilium basal body</location>
    </subcellularLocation>
</comment>
<dbReference type="GO" id="GO:0030992">
    <property type="term" value="C:intraciliary transport particle B"/>
    <property type="evidence" value="ECO:0000318"/>
    <property type="project" value="GO_Central"/>
</dbReference>
<reference evidence="19 20" key="1">
    <citation type="journal article" date="2008" name="Nature">
        <title>The genome of the choanoflagellate Monosiga brevicollis and the origin of metazoans.</title>
        <authorList>
            <consortium name="JGI Sequencing"/>
            <person name="King N."/>
            <person name="Westbrook M.J."/>
            <person name="Young S.L."/>
            <person name="Kuo A."/>
            <person name="Abedin M."/>
            <person name="Chapman J."/>
            <person name="Fairclough S."/>
            <person name="Hellsten U."/>
            <person name="Isogai Y."/>
            <person name="Letunic I."/>
            <person name="Marr M."/>
            <person name="Pincus D."/>
            <person name="Putnam N."/>
            <person name="Rokas A."/>
            <person name="Wright K.J."/>
            <person name="Zuzow R."/>
            <person name="Dirks W."/>
            <person name="Good M."/>
            <person name="Goodstein D."/>
            <person name="Lemons D."/>
            <person name="Li W."/>
            <person name="Lyons J.B."/>
            <person name="Morris A."/>
            <person name="Nichols S."/>
            <person name="Richter D.J."/>
            <person name="Salamov A."/>
            <person name="Bork P."/>
            <person name="Lim W.A."/>
            <person name="Manning G."/>
            <person name="Miller W.T."/>
            <person name="McGinnis W."/>
            <person name="Shapiro H."/>
            <person name="Tjian R."/>
            <person name="Grigoriev I.V."/>
            <person name="Rokhsar D."/>
        </authorList>
    </citation>
    <scope>NUCLEOTIDE SEQUENCE [LARGE SCALE GENOMIC DNA]</scope>
    <source>
        <strain evidence="20">MX1 / ATCC 50154</strain>
    </source>
</reference>
<evidence type="ECO:0000313" key="20">
    <source>
        <dbReference type="Proteomes" id="UP000001357"/>
    </source>
</evidence>
<evidence type="ECO:0000256" key="8">
    <source>
        <dbReference type="ARBA" id="ARBA00023054"/>
    </source>
</evidence>
<evidence type="ECO:0000259" key="18">
    <source>
        <dbReference type="Pfam" id="PF18383"/>
    </source>
</evidence>
<evidence type="ECO:0000256" key="15">
    <source>
        <dbReference type="ARBA" id="ARBA00079903"/>
    </source>
</evidence>
<dbReference type="GO" id="GO:0036064">
    <property type="term" value="C:ciliary basal body"/>
    <property type="evidence" value="ECO:0000318"/>
    <property type="project" value="GO_Central"/>
</dbReference>
<evidence type="ECO:0000256" key="17">
    <source>
        <dbReference type="SAM" id="MobiDB-lite"/>
    </source>
</evidence>
<evidence type="ECO:0000256" key="4">
    <source>
        <dbReference type="ARBA" id="ARBA00022782"/>
    </source>
</evidence>
<evidence type="ECO:0000256" key="9">
    <source>
        <dbReference type="ARBA" id="ARBA00023069"/>
    </source>
</evidence>
<dbReference type="GO" id="GO:0030154">
    <property type="term" value="P:cell differentiation"/>
    <property type="evidence" value="ECO:0007669"/>
    <property type="project" value="UniProtKB-KW"/>
</dbReference>
<comment type="similarity">
    <text evidence="12">Belongs to the IFT81 family.</text>
</comment>
<keyword evidence="7" id="KW-0007">Acetylation</keyword>
<dbReference type="FunFam" id="1.10.418.70:FF:000001">
    <property type="entry name" value="Intraflagellar transport protein 81 homolog"/>
    <property type="match status" value="1"/>
</dbReference>
<dbReference type="InterPro" id="IPR041146">
    <property type="entry name" value="IFT81_CH"/>
</dbReference>
<keyword evidence="10" id="KW-0206">Cytoskeleton</keyword>
<evidence type="ECO:0000256" key="10">
    <source>
        <dbReference type="ARBA" id="ARBA00023212"/>
    </source>
</evidence>
<dbReference type="GO" id="GO:0060271">
    <property type="term" value="P:cilium assembly"/>
    <property type="evidence" value="ECO:0007669"/>
    <property type="project" value="InterPro"/>
</dbReference>
<dbReference type="Pfam" id="PF18383">
    <property type="entry name" value="IFT81_CH"/>
    <property type="match status" value="1"/>
</dbReference>
<dbReference type="GO" id="GO:0042073">
    <property type="term" value="P:intraciliary transport"/>
    <property type="evidence" value="ECO:0000318"/>
    <property type="project" value="GO_Central"/>
</dbReference>
<dbReference type="GO" id="GO:0015631">
    <property type="term" value="F:tubulin binding"/>
    <property type="evidence" value="ECO:0000318"/>
    <property type="project" value="GO_Central"/>
</dbReference>
<dbReference type="PANTHER" id="PTHR15614:SF2">
    <property type="entry name" value="INTRAFLAGELLAR TRANSPORT PROTEIN 81 HOMOLOG"/>
    <property type="match status" value="1"/>
</dbReference>
<evidence type="ECO:0000256" key="2">
    <source>
        <dbReference type="ARBA" id="ARBA00022490"/>
    </source>
</evidence>
<feature type="coiled-coil region" evidence="16">
    <location>
        <begin position="306"/>
        <end position="435"/>
    </location>
</feature>
<name>A9VCR1_MONBE</name>
<keyword evidence="6" id="KW-0744">Spermatogenesis</keyword>
<evidence type="ECO:0000256" key="14">
    <source>
        <dbReference type="ARBA" id="ARBA00073058"/>
    </source>
</evidence>
<dbReference type="PANTHER" id="PTHR15614">
    <property type="entry name" value="INTRAFLAGELLAR TRANSPORT PROTEIN 81 HOMOLOG"/>
    <property type="match status" value="1"/>
</dbReference>
<evidence type="ECO:0000256" key="7">
    <source>
        <dbReference type="ARBA" id="ARBA00022990"/>
    </source>
</evidence>
<dbReference type="GeneID" id="5895752"/>
<dbReference type="STRING" id="81824.A9VCR1"/>
<organism evidence="19 20">
    <name type="scientific">Monosiga brevicollis</name>
    <name type="common">Choanoflagellate</name>
    <dbReference type="NCBI Taxonomy" id="81824"/>
    <lineage>
        <taxon>Eukaryota</taxon>
        <taxon>Choanoflagellata</taxon>
        <taxon>Craspedida</taxon>
        <taxon>Salpingoecidae</taxon>
        <taxon>Monosiga</taxon>
    </lineage>
</organism>
<proteinExistence type="inferred from homology"/>
<dbReference type="KEGG" id="mbr:MONBRDRAFT_30004"/>
<dbReference type="EMBL" id="CH991582">
    <property type="protein sequence ID" value="EDQ84692.1"/>
    <property type="molecule type" value="Genomic_DNA"/>
</dbReference>
<keyword evidence="20" id="KW-1185">Reference proteome</keyword>
<keyword evidence="9" id="KW-0969">Cilium</keyword>
<evidence type="ECO:0000256" key="16">
    <source>
        <dbReference type="SAM" id="Coils"/>
    </source>
</evidence>
<gene>
    <name evidence="19" type="ORF">MONBRDRAFT_30004</name>
</gene>
<evidence type="ECO:0000256" key="1">
    <source>
        <dbReference type="ARBA" id="ARBA00004120"/>
    </source>
</evidence>
<keyword evidence="3" id="KW-0597">Phosphoprotein</keyword>
<evidence type="ECO:0000256" key="11">
    <source>
        <dbReference type="ARBA" id="ARBA00023273"/>
    </source>
</evidence>
<evidence type="ECO:0000313" key="19">
    <source>
        <dbReference type="EMBL" id="EDQ84692.1"/>
    </source>
</evidence>
<keyword evidence="8 16" id="KW-0175">Coiled coil</keyword>
<dbReference type="RefSeq" id="XP_001750478.1">
    <property type="nucleotide sequence ID" value="XM_001750426.1"/>
</dbReference>
<evidence type="ECO:0000256" key="12">
    <source>
        <dbReference type="ARBA" id="ARBA00043983"/>
    </source>
</evidence>
<dbReference type="InterPro" id="IPR029600">
    <property type="entry name" value="IFT81"/>
</dbReference>
<dbReference type="AlphaFoldDB" id="A9VCR1"/>
<dbReference type="InParanoid" id="A9VCR1"/>
<keyword evidence="4" id="KW-0221">Differentiation</keyword>
<evidence type="ECO:0000256" key="3">
    <source>
        <dbReference type="ARBA" id="ARBA00022553"/>
    </source>
</evidence>
<feature type="coiled-coil region" evidence="16">
    <location>
        <begin position="480"/>
        <end position="588"/>
    </location>
</feature>
<dbReference type="eggNOG" id="ENOG502QSBR">
    <property type="taxonomic scope" value="Eukaryota"/>
</dbReference>
<evidence type="ECO:0000256" key="13">
    <source>
        <dbReference type="ARBA" id="ARBA00055755"/>
    </source>
</evidence>
<protein>
    <recommendedName>
        <fullName evidence="14">Intraflagellar transport protein 81 homolog</fullName>
    </recommendedName>
    <alternativeName>
        <fullName evidence="15">Carnitine deficiency-associated protein expressed in ventricle 1</fullName>
    </alternativeName>
</protein>
<dbReference type="GO" id="GO:0007283">
    <property type="term" value="P:spermatogenesis"/>
    <property type="evidence" value="ECO:0007669"/>
    <property type="project" value="UniProtKB-KW"/>
</dbReference>
<dbReference type="OMA" id="WILTHME"/>
<accession>A9VCR1</accession>
<dbReference type="FunCoup" id="A9VCR1">
    <property type="interactions" value="294"/>
</dbReference>
<keyword evidence="5" id="KW-0970">Cilium biogenesis/degradation</keyword>
<feature type="domain" description="IFT81 calponin homology" evidence="18">
    <location>
        <begin position="4"/>
        <end position="123"/>
    </location>
</feature>
<feature type="coiled-coil region" evidence="16">
    <location>
        <begin position="158"/>
        <end position="250"/>
    </location>
</feature>
<dbReference type="InterPro" id="IPR043016">
    <property type="entry name" value="IFT81_N_sf"/>
</dbReference>
<sequence length="674" mass="76453">MTDSVAEVVRMLNEPPFEKAFTLIGFDAITPIQLLQVFNDVLASIAPDHEMDIRSEDPEQTVVRFLSLLRVLKYKPNLGPAEFRQGLVAASRDVIYPALHWLLQRREELAKRAYLARYLMRVEVPADILQDETVGETNRRYLELIDMFKTTHQELEGMKSSNLSIAEIKNDIKAMETEQAQLTTRLNRLRTKTEGVDRRDELLAAARALRQEHERQELLEQQREDQVEQRSALEDKLHRVAEQLRQLRATAVTGGSEGLLARLEEETQMYAYLATDKLPTALAEKEEQVAANRRIVDGPALTGSDLDALQREIQERSRNINRMMEARLAKSGEDASDQLTVFRKQAAIIASKKSNMSEKLQDLQDELARLQKEYSGRRAALGTSGPRVPGADEFKAFVAKLRSKSTQYKEKRAQLNAMEAEAMLLERTAAILTARLDGVRAELTAVEAAQGVSGAFDAQERLEQVSMAKSEIDERKGEALDDISSMVDKLTQTIANKREELAPLVAELRNLRADKAKLQEEYDTKKADYDRVAGTLGATKAKEEKMVRAYREEINQDESRYHYLHAMIQQLQAQQRAAADEEERYINKKEGESMRQIYNKRIREQDTLSKHLRERQKEVEQNHDNNLKQLDMWADLDRIFQAKLDSSSDGATGGAGGAGAHADRLDGTENHLVL</sequence>
<comment type="function">
    <text evidence="13">Component of the intraflagellar transport (IFT) complex B: together with IFT74, forms a tubulin-binding module that specifically mediates transport of tubulin within the cilium. Binds tubulin via its CH (calponin-homology)-like region. Required for ciliogenesis. Required for proper regulation of SHH signaling. Plays an important role during spermatogenesis by modulating the assembly and elongation of the sperm flagella.</text>
</comment>
<evidence type="ECO:0000256" key="5">
    <source>
        <dbReference type="ARBA" id="ARBA00022794"/>
    </source>
</evidence>
<keyword evidence="2" id="KW-0963">Cytoplasm</keyword>
<dbReference type="Gene3D" id="1.10.418.70">
    <property type="entry name" value="Intraflagellar transport protein 81, N-terminal domain"/>
    <property type="match status" value="1"/>
</dbReference>
<dbReference type="Proteomes" id="UP000001357">
    <property type="component" value="Unassembled WGS sequence"/>
</dbReference>
<feature type="region of interest" description="Disordered" evidence="17">
    <location>
        <begin position="646"/>
        <end position="674"/>
    </location>
</feature>
<evidence type="ECO:0000256" key="6">
    <source>
        <dbReference type="ARBA" id="ARBA00022871"/>
    </source>
</evidence>